<reference evidence="2" key="1">
    <citation type="journal article" date="2014" name="Int. J. Syst. Evol. Microbiol.">
        <title>Complete genome sequence of Corynebacterium casei LMG S-19264T (=DSM 44701T), isolated from a smear-ripened cheese.</title>
        <authorList>
            <consortium name="US DOE Joint Genome Institute (JGI-PGF)"/>
            <person name="Walter F."/>
            <person name="Albersmeier A."/>
            <person name="Kalinowski J."/>
            <person name="Ruckert C."/>
        </authorList>
    </citation>
    <scope>NUCLEOTIDE SEQUENCE</scope>
    <source>
        <strain evidence="2">KCTC 12344</strain>
    </source>
</reference>
<dbReference type="Proteomes" id="UP000619512">
    <property type="component" value="Unassembled WGS sequence"/>
</dbReference>
<name>A0AA87Y7Y5_9BURK</name>
<dbReference type="AlphaFoldDB" id="A0AA87Y7Y5"/>
<feature type="transmembrane region" description="Helical" evidence="1">
    <location>
        <begin position="24"/>
        <end position="45"/>
    </location>
</feature>
<accession>A0AA87Y7Y5</accession>
<gene>
    <name evidence="2" type="ORF">GCM10007388_27430</name>
</gene>
<organism evidence="2 3">
    <name type="scientific">Pseudoduganella plicata</name>
    <dbReference type="NCBI Taxonomy" id="321984"/>
    <lineage>
        <taxon>Bacteria</taxon>
        <taxon>Pseudomonadati</taxon>
        <taxon>Pseudomonadota</taxon>
        <taxon>Betaproteobacteria</taxon>
        <taxon>Burkholderiales</taxon>
        <taxon>Oxalobacteraceae</taxon>
        <taxon>Telluria group</taxon>
        <taxon>Pseudoduganella</taxon>
    </lineage>
</organism>
<proteinExistence type="predicted"/>
<keyword evidence="1" id="KW-0812">Transmembrane</keyword>
<sequence length="57" mass="6505">MARRPAGAFLRNDFAQSCEMEADMYLLLAIPVIYLLLHFSVADVLRAIPDRNEDFGF</sequence>
<keyword evidence="1" id="KW-1133">Transmembrane helix</keyword>
<reference evidence="2" key="2">
    <citation type="submission" date="2022-12" db="EMBL/GenBank/DDBJ databases">
        <authorList>
            <person name="Sun Q."/>
            <person name="Kim S."/>
        </authorList>
    </citation>
    <scope>NUCLEOTIDE SEQUENCE</scope>
    <source>
        <strain evidence="2">KCTC 12344</strain>
    </source>
</reference>
<dbReference type="EMBL" id="BMWW01000004">
    <property type="protein sequence ID" value="GGY92567.1"/>
    <property type="molecule type" value="Genomic_DNA"/>
</dbReference>
<evidence type="ECO:0000313" key="2">
    <source>
        <dbReference type="EMBL" id="GGY92567.1"/>
    </source>
</evidence>
<comment type="caution">
    <text evidence="2">The sequence shown here is derived from an EMBL/GenBank/DDBJ whole genome shotgun (WGS) entry which is preliminary data.</text>
</comment>
<keyword evidence="1" id="KW-0472">Membrane</keyword>
<evidence type="ECO:0000313" key="3">
    <source>
        <dbReference type="Proteomes" id="UP000619512"/>
    </source>
</evidence>
<evidence type="ECO:0000256" key="1">
    <source>
        <dbReference type="SAM" id="Phobius"/>
    </source>
</evidence>
<protein>
    <submittedName>
        <fullName evidence="2">Uncharacterized protein</fullName>
    </submittedName>
</protein>